<dbReference type="InterPro" id="IPR009057">
    <property type="entry name" value="Homeodomain-like_sf"/>
</dbReference>
<evidence type="ECO:0000313" key="1">
    <source>
        <dbReference type="EMBL" id="MYM96519.1"/>
    </source>
</evidence>
<dbReference type="Proteomes" id="UP000447355">
    <property type="component" value="Unassembled WGS sequence"/>
</dbReference>
<accession>A0A845GVE9</accession>
<reference evidence="1" key="1">
    <citation type="submission" date="2019-12" db="EMBL/GenBank/DDBJ databases">
        <title>Novel species isolated from a subtropical stream in China.</title>
        <authorList>
            <person name="Lu H."/>
        </authorList>
    </citation>
    <scope>NUCLEOTIDE SEQUENCE [LARGE SCALE GENOMIC DNA]</scope>
    <source>
        <strain evidence="1">FT81W</strain>
    </source>
</reference>
<organism evidence="1 2">
    <name type="scientific">Duganella vulcania</name>
    <dbReference type="NCBI Taxonomy" id="2692166"/>
    <lineage>
        <taxon>Bacteria</taxon>
        <taxon>Pseudomonadati</taxon>
        <taxon>Pseudomonadota</taxon>
        <taxon>Betaproteobacteria</taxon>
        <taxon>Burkholderiales</taxon>
        <taxon>Oxalobacteraceae</taxon>
        <taxon>Telluria group</taxon>
        <taxon>Duganella</taxon>
    </lineage>
</organism>
<dbReference type="RefSeq" id="WP_161085532.1">
    <property type="nucleotide sequence ID" value="NZ_WWCX01000047.1"/>
</dbReference>
<dbReference type="Gene3D" id="1.10.10.10">
    <property type="entry name" value="Winged helix-like DNA-binding domain superfamily/Winged helix DNA-binding domain"/>
    <property type="match status" value="1"/>
</dbReference>
<proteinExistence type="predicted"/>
<gene>
    <name evidence="1" type="ORF">GTP90_21915</name>
</gene>
<dbReference type="InterPro" id="IPR036388">
    <property type="entry name" value="WH-like_DNA-bd_sf"/>
</dbReference>
<name>A0A845GVE9_9BURK</name>
<dbReference type="SUPFAM" id="SSF46689">
    <property type="entry name" value="Homeodomain-like"/>
    <property type="match status" value="1"/>
</dbReference>
<dbReference type="AlphaFoldDB" id="A0A845GVE9"/>
<dbReference type="Pfam" id="PF04255">
    <property type="entry name" value="DUF433"/>
    <property type="match status" value="1"/>
</dbReference>
<comment type="caution">
    <text evidence="1">The sequence shown here is derived from an EMBL/GenBank/DDBJ whole genome shotgun (WGS) entry which is preliminary data.</text>
</comment>
<protein>
    <submittedName>
        <fullName evidence="1">DUF433 domain-containing protein</fullName>
    </submittedName>
</protein>
<dbReference type="EMBL" id="WWCX01000047">
    <property type="protein sequence ID" value="MYM96519.1"/>
    <property type="molecule type" value="Genomic_DNA"/>
</dbReference>
<sequence length="65" mass="7457">MKPNLNQRITEDAAQCGGRACIRHPRFSDILNPLAAGESHEQILIDHPFLEKDDIYMPRSLIRRS</sequence>
<evidence type="ECO:0000313" key="2">
    <source>
        <dbReference type="Proteomes" id="UP000447355"/>
    </source>
</evidence>
<dbReference type="InterPro" id="IPR007367">
    <property type="entry name" value="DUF433"/>
</dbReference>